<feature type="transmembrane region" description="Helical" evidence="1">
    <location>
        <begin position="129"/>
        <end position="150"/>
    </location>
</feature>
<evidence type="ECO:0000256" key="1">
    <source>
        <dbReference type="SAM" id="Phobius"/>
    </source>
</evidence>
<reference evidence="2" key="2">
    <citation type="submission" date="2023-01" db="EMBL/GenBank/DDBJ databases">
        <authorList>
            <person name="Sun Q."/>
            <person name="Evtushenko L."/>
        </authorList>
    </citation>
    <scope>NUCLEOTIDE SEQUENCE</scope>
    <source>
        <strain evidence="2">VKM Ac-1246</strain>
    </source>
</reference>
<comment type="caution">
    <text evidence="2">The sequence shown here is derived from an EMBL/GenBank/DDBJ whole genome shotgun (WGS) entry which is preliminary data.</text>
</comment>
<dbReference type="RefSeq" id="WP_189118467.1">
    <property type="nucleotide sequence ID" value="NZ_BMRK01000007.1"/>
</dbReference>
<accession>A0ABQ5T346</accession>
<proteinExistence type="predicted"/>
<dbReference type="EMBL" id="BSEL01000010">
    <property type="protein sequence ID" value="GLJ70238.1"/>
    <property type="molecule type" value="Genomic_DNA"/>
</dbReference>
<name>A0ABQ5T346_9ACTN</name>
<evidence type="ECO:0000313" key="2">
    <source>
        <dbReference type="EMBL" id="GLJ70238.1"/>
    </source>
</evidence>
<reference evidence="2" key="1">
    <citation type="journal article" date="2014" name="Int. J. Syst. Evol. Microbiol.">
        <title>Complete genome of a new Firmicutes species belonging to the dominant human colonic microbiota ('Ruminococcus bicirculans') reveals two chromosomes and a selective capacity to utilize plant glucans.</title>
        <authorList>
            <consortium name="NISC Comparative Sequencing Program"/>
            <person name="Wegmann U."/>
            <person name="Louis P."/>
            <person name="Goesmann A."/>
            <person name="Henrissat B."/>
            <person name="Duncan S.H."/>
            <person name="Flint H.J."/>
        </authorList>
    </citation>
    <scope>NUCLEOTIDE SEQUENCE</scope>
    <source>
        <strain evidence="2">VKM Ac-1246</strain>
    </source>
</reference>
<sequence length="288" mass="31812">MVEDEDLGSPWKPAARRVGWSLMSLFNLLFGLLLMVGFLALDGGETGPYLIGVTCGALFVLLAAYGQLTKGVRLGRRPAHTRINRLEGEPGIEIRLRRAPGICGELMLVCFVVLLCQVAGLSFRGGSAVLGVVWTVIAAFFAVVTTDHLLTITARRALLLTPEKLTVEIAGEVVSVAWSEVRFGVFEQTSTHKGITSTNRFLEITPDHRAPTWSSARRRMRLTPKLWRQEILRVGFWLFDHPDRVLATLKALQRRRDDDARRVLLSNDATLAHLVGDLDVAPLPAGRV</sequence>
<keyword evidence="1" id="KW-0472">Membrane</keyword>
<organism evidence="2 3">
    <name type="scientific">Nocardioides luteus</name>
    <dbReference type="NCBI Taxonomy" id="1844"/>
    <lineage>
        <taxon>Bacteria</taxon>
        <taxon>Bacillati</taxon>
        <taxon>Actinomycetota</taxon>
        <taxon>Actinomycetes</taxon>
        <taxon>Propionibacteriales</taxon>
        <taxon>Nocardioidaceae</taxon>
        <taxon>Nocardioides</taxon>
    </lineage>
</organism>
<dbReference type="Proteomes" id="UP001142292">
    <property type="component" value="Unassembled WGS sequence"/>
</dbReference>
<keyword evidence="1" id="KW-0812">Transmembrane</keyword>
<feature type="transmembrane region" description="Helical" evidence="1">
    <location>
        <begin position="47"/>
        <end position="68"/>
    </location>
</feature>
<evidence type="ECO:0000313" key="3">
    <source>
        <dbReference type="Proteomes" id="UP001142292"/>
    </source>
</evidence>
<keyword evidence="1" id="KW-1133">Transmembrane helix</keyword>
<protein>
    <submittedName>
        <fullName evidence="2">Uncharacterized protein</fullName>
    </submittedName>
</protein>
<feature type="transmembrane region" description="Helical" evidence="1">
    <location>
        <begin position="20"/>
        <end position="41"/>
    </location>
</feature>
<keyword evidence="3" id="KW-1185">Reference proteome</keyword>
<feature type="transmembrane region" description="Helical" evidence="1">
    <location>
        <begin position="102"/>
        <end position="123"/>
    </location>
</feature>
<gene>
    <name evidence="2" type="ORF">GCM10017579_42740</name>
</gene>